<reference evidence="2 3" key="1">
    <citation type="submission" date="2016-10" db="EMBL/GenBank/DDBJ databases">
        <authorList>
            <person name="de Groot N.N."/>
        </authorList>
    </citation>
    <scope>NUCLEOTIDE SEQUENCE [LARGE SCALE GENOMIC DNA]</scope>
    <source>
        <strain evidence="2 3">CGMCC 4.3519</strain>
    </source>
</reference>
<dbReference type="AlphaFoldDB" id="A0A1H8YWJ7"/>
<feature type="signal peptide" evidence="1">
    <location>
        <begin position="1"/>
        <end position="25"/>
    </location>
</feature>
<dbReference type="Pfam" id="PF13416">
    <property type="entry name" value="SBP_bac_8"/>
    <property type="match status" value="1"/>
</dbReference>
<gene>
    <name evidence="2" type="ORF">SAMN05216481_101127</name>
</gene>
<dbReference type="Proteomes" id="UP000199055">
    <property type="component" value="Unassembled WGS sequence"/>
</dbReference>
<sequence length="440" mass="47516">MRKTRTTRRAVAVMAAAAIGAGLLAGCASDEDSGSKAGGTDSEGKTVITVGLFGTFGFKEAGLYEEYEKLNPKVKIEQTVVERNENYYPQLLTRLASNSGLADIQGIEVANIAEVVQTQADKFVDLSKAGGVSKDDYFDWKWNQATTADGKTIGLGTDIGPMAICYRKDHFEAAGLPTERDAVGKLWEGDWQKYLDTGKKFMGDAPKGVKWVDSASGLYNAAISSSATRYYDEQGEVVYKTNPDVKEAWDVAAEAASEDMTDKHELFTDSWNKAMNNGTFATLSCPAWMLGYIQDKGGEKAKGKWDVAPAPKAGNWGGSFLGVPESSKNKEEAIKLAAWLTAPTQQAKLFAERGSFPSAPKSYETPEVAEATHEYFSDAPIGEIFSKAAEGIPTQVIGPKDQVIQENITRSGLLQMERSGLSSGKAWEEATKAVDNALDE</sequence>
<dbReference type="PROSITE" id="PS51257">
    <property type="entry name" value="PROKAR_LIPOPROTEIN"/>
    <property type="match status" value="1"/>
</dbReference>
<evidence type="ECO:0000256" key="1">
    <source>
        <dbReference type="SAM" id="SignalP"/>
    </source>
</evidence>
<proteinExistence type="predicted"/>
<evidence type="ECO:0000313" key="2">
    <source>
        <dbReference type="EMBL" id="SEP56580.1"/>
    </source>
</evidence>
<dbReference type="InterPro" id="IPR006059">
    <property type="entry name" value="SBP"/>
</dbReference>
<dbReference type="InterPro" id="IPR050490">
    <property type="entry name" value="Bact_solute-bd_prot1"/>
</dbReference>
<dbReference type="Gene3D" id="3.40.190.10">
    <property type="entry name" value="Periplasmic binding protein-like II"/>
    <property type="match status" value="1"/>
</dbReference>
<dbReference type="PANTHER" id="PTHR43649">
    <property type="entry name" value="ARABINOSE-BINDING PROTEIN-RELATED"/>
    <property type="match status" value="1"/>
</dbReference>
<dbReference type="EMBL" id="FOET01000001">
    <property type="protein sequence ID" value="SEP56580.1"/>
    <property type="molecule type" value="Genomic_DNA"/>
</dbReference>
<keyword evidence="1" id="KW-0732">Signal</keyword>
<dbReference type="SUPFAM" id="SSF53850">
    <property type="entry name" value="Periplasmic binding protein-like II"/>
    <property type="match status" value="1"/>
</dbReference>
<evidence type="ECO:0000313" key="3">
    <source>
        <dbReference type="Proteomes" id="UP000199055"/>
    </source>
</evidence>
<protein>
    <submittedName>
        <fullName evidence="2">Cellobiose transport system substrate-binding protein</fullName>
    </submittedName>
</protein>
<organism evidence="2 3">
    <name type="scientific">Streptomyces radiopugnans</name>
    <dbReference type="NCBI Taxonomy" id="403935"/>
    <lineage>
        <taxon>Bacteria</taxon>
        <taxon>Bacillati</taxon>
        <taxon>Actinomycetota</taxon>
        <taxon>Actinomycetes</taxon>
        <taxon>Kitasatosporales</taxon>
        <taxon>Streptomycetaceae</taxon>
        <taxon>Streptomyces</taxon>
    </lineage>
</organism>
<name>A0A1H8YWJ7_9ACTN</name>
<feature type="chain" id="PRO_5039164684" evidence="1">
    <location>
        <begin position="26"/>
        <end position="440"/>
    </location>
</feature>
<accession>A0A1H8YWJ7</accession>
<dbReference type="STRING" id="403935.SAMN05216481_101127"/>
<keyword evidence="3" id="KW-1185">Reference proteome</keyword>
<dbReference type="PANTHER" id="PTHR43649:SF32">
    <property type="entry name" value="SUGAR BINDING SECRETED PROTEIN"/>
    <property type="match status" value="1"/>
</dbReference>